<dbReference type="Proteomes" id="UP000197535">
    <property type="component" value="Unassembled WGS sequence"/>
</dbReference>
<evidence type="ECO:0000259" key="1">
    <source>
        <dbReference type="Pfam" id="PF04230"/>
    </source>
</evidence>
<comment type="caution">
    <text evidence="2">The sequence shown here is derived from an EMBL/GenBank/DDBJ whole genome shotgun (WGS) entry which is preliminary data.</text>
</comment>
<gene>
    <name evidence="2" type="ORF">AYR66_03765</name>
</gene>
<name>A0A254TC33_9BURK</name>
<feature type="domain" description="Polysaccharide pyruvyl transferase" evidence="1">
    <location>
        <begin position="154"/>
        <end position="325"/>
    </location>
</feature>
<dbReference type="Pfam" id="PF04230">
    <property type="entry name" value="PS_pyruv_trans"/>
    <property type="match status" value="1"/>
</dbReference>
<dbReference type="InterPro" id="IPR007345">
    <property type="entry name" value="Polysacch_pyruvyl_Trfase"/>
</dbReference>
<sequence>MLFGAFDRHNFGDLLFPHIAIKLLSPEKPVFAGLAASDLRPFGGHDVQAIAGLAASWQDAPVHIVHVGGEILTCDAWEAGVMTLPPAEAGEIMTRFVMHSAEAREWARKRVGMAGYAPYSVMRSMFPCATSVIYNAVGGVELDRRDNDFRGEVFDKLREADAVGVRDHLTEAHLRAAGIACSLMPDSAVMVAELFGDLIRGRADGGEVAQARTAFPQGYLAVQFSVDFSDAAAVSTIGSQLDAVAGATGLGVVFFRAGAAPWHDEIGCLERAARQMKRAARVFASLDVWDICALIAASRGYAGSSLHGRIVATAFGLPRVSLVHDVRGSKVAAYVATWEEQAEVAEPNGLARALAAALAVDVRLLRKMALQLAESYRLATRQLFGV</sequence>
<keyword evidence="3" id="KW-1185">Reference proteome</keyword>
<accession>A0A254TC33</accession>
<dbReference type="EMBL" id="LSTO01000002">
    <property type="protein sequence ID" value="OWW18842.1"/>
    <property type="molecule type" value="Genomic_DNA"/>
</dbReference>
<dbReference type="AlphaFoldDB" id="A0A254TC33"/>
<organism evidence="2 3">
    <name type="scientific">Noviherbaspirillum denitrificans</name>
    <dbReference type="NCBI Taxonomy" id="1968433"/>
    <lineage>
        <taxon>Bacteria</taxon>
        <taxon>Pseudomonadati</taxon>
        <taxon>Pseudomonadota</taxon>
        <taxon>Betaproteobacteria</taxon>
        <taxon>Burkholderiales</taxon>
        <taxon>Oxalobacteraceae</taxon>
        <taxon>Noviherbaspirillum</taxon>
    </lineage>
</organism>
<reference evidence="2 3" key="1">
    <citation type="submission" date="2016-02" db="EMBL/GenBank/DDBJ databases">
        <authorList>
            <person name="Wen L."/>
            <person name="He K."/>
            <person name="Yang H."/>
        </authorList>
    </citation>
    <scope>NUCLEOTIDE SEQUENCE [LARGE SCALE GENOMIC DNA]</scope>
    <source>
        <strain evidence="2 3">TSA40</strain>
    </source>
</reference>
<dbReference type="OrthoDB" id="1425928at2"/>
<evidence type="ECO:0000313" key="3">
    <source>
        <dbReference type="Proteomes" id="UP000197535"/>
    </source>
</evidence>
<protein>
    <recommendedName>
        <fullName evidence="1">Polysaccharide pyruvyl transferase domain-containing protein</fullName>
    </recommendedName>
</protein>
<proteinExistence type="predicted"/>
<evidence type="ECO:0000313" key="2">
    <source>
        <dbReference type="EMBL" id="OWW18842.1"/>
    </source>
</evidence>